<dbReference type="RefSeq" id="WP_062667244.1">
    <property type="nucleotide sequence ID" value="NZ_FIZX01000006.1"/>
</dbReference>
<organism evidence="2 3">
    <name type="scientific">Grimontia celer</name>
    <dbReference type="NCBI Taxonomy" id="1796497"/>
    <lineage>
        <taxon>Bacteria</taxon>
        <taxon>Pseudomonadati</taxon>
        <taxon>Pseudomonadota</taxon>
        <taxon>Gammaproteobacteria</taxon>
        <taxon>Vibrionales</taxon>
        <taxon>Vibrionaceae</taxon>
        <taxon>Grimontia</taxon>
    </lineage>
</organism>
<dbReference type="EC" id="2.1.1.163" evidence="2"/>
<dbReference type="Proteomes" id="UP000071641">
    <property type="component" value="Unassembled WGS sequence"/>
</dbReference>
<dbReference type="GO" id="GO:0043770">
    <property type="term" value="F:demethylmenaquinone methyltransferase activity"/>
    <property type="evidence" value="ECO:0007669"/>
    <property type="project" value="UniProtKB-EC"/>
</dbReference>
<keyword evidence="2" id="KW-0489">Methyltransferase</keyword>
<dbReference type="AlphaFoldDB" id="A0A128FEM8"/>
<evidence type="ECO:0000313" key="3">
    <source>
        <dbReference type="Proteomes" id="UP000071641"/>
    </source>
</evidence>
<keyword evidence="2" id="KW-0830">Ubiquinone</keyword>
<dbReference type="SUPFAM" id="SSF53335">
    <property type="entry name" value="S-adenosyl-L-methionine-dependent methyltransferases"/>
    <property type="match status" value="1"/>
</dbReference>
<dbReference type="EMBL" id="FIZX01000006">
    <property type="protein sequence ID" value="CZF84756.1"/>
    <property type="molecule type" value="Genomic_DNA"/>
</dbReference>
<evidence type="ECO:0000313" key="2">
    <source>
        <dbReference type="EMBL" id="CZF84756.1"/>
    </source>
</evidence>
<dbReference type="STRING" id="1796497.GCE9029_04595"/>
<dbReference type="InterPro" id="IPR013216">
    <property type="entry name" value="Methyltransf_11"/>
</dbReference>
<dbReference type="OrthoDB" id="9760689at2"/>
<keyword evidence="2" id="KW-0808">Transferase</keyword>
<sequence>MDPQKKINDFNIWSKEHSEKYDENNYNSGVGGYCMRAGHAVLEKGVSRKLYEKVLEVGSGSGVHIEYVNHEYHEYYVTDASNSMLDICRSNIDKDNVVFQLENAIELSFEDDFFDRVIACHVLEHLSNPIDALLEWYRKCKSGGVISILLPCDPGLMWRFGRTLGPRKKYESMGLPYDFIMANEHINPITNLIAIIRFLFDDVQESWWPTKVPNTDLNLFYCVHINVEK</sequence>
<dbReference type="Gene3D" id="3.40.50.150">
    <property type="entry name" value="Vaccinia Virus protein VP39"/>
    <property type="match status" value="1"/>
</dbReference>
<dbReference type="GO" id="GO:0008757">
    <property type="term" value="F:S-adenosylmethionine-dependent methyltransferase activity"/>
    <property type="evidence" value="ECO:0007669"/>
    <property type="project" value="InterPro"/>
</dbReference>
<feature type="domain" description="Methyltransferase type 11" evidence="1">
    <location>
        <begin position="55"/>
        <end position="147"/>
    </location>
</feature>
<dbReference type="PANTHER" id="PTHR43591">
    <property type="entry name" value="METHYLTRANSFERASE"/>
    <property type="match status" value="1"/>
</dbReference>
<keyword evidence="3" id="KW-1185">Reference proteome</keyword>
<dbReference type="Pfam" id="PF08241">
    <property type="entry name" value="Methyltransf_11"/>
    <property type="match status" value="1"/>
</dbReference>
<dbReference type="GO" id="GO:0032259">
    <property type="term" value="P:methylation"/>
    <property type="evidence" value="ECO:0007669"/>
    <property type="project" value="UniProtKB-KW"/>
</dbReference>
<evidence type="ECO:0000259" key="1">
    <source>
        <dbReference type="Pfam" id="PF08241"/>
    </source>
</evidence>
<dbReference type="InterPro" id="IPR029063">
    <property type="entry name" value="SAM-dependent_MTases_sf"/>
</dbReference>
<dbReference type="CDD" id="cd02440">
    <property type="entry name" value="AdoMet_MTases"/>
    <property type="match status" value="1"/>
</dbReference>
<proteinExistence type="predicted"/>
<protein>
    <submittedName>
        <fullName evidence="2">Ubiquinone/menaquinone biosynthesis C-methyltransferase UbiE</fullName>
        <ecNumber evidence="2">2.1.1.163</ecNumber>
    </submittedName>
</protein>
<gene>
    <name evidence="2" type="primary">ubiE_2</name>
    <name evidence="2" type="ORF">GCE9029_04595</name>
</gene>
<name>A0A128FEM8_9GAMM</name>
<reference evidence="3" key="1">
    <citation type="submission" date="2016-02" db="EMBL/GenBank/DDBJ databases">
        <authorList>
            <person name="Rodrigo-Torres Lidia"/>
            <person name="Arahal R.David."/>
        </authorList>
    </citation>
    <scope>NUCLEOTIDE SEQUENCE [LARGE SCALE GENOMIC DNA]</scope>
    <source>
        <strain evidence="3">CECT 9029</strain>
    </source>
</reference>
<accession>A0A128FEM8</accession>